<comment type="catalytic activity">
    <reaction evidence="2">
        <text>ATP + H2O = ADP + phosphate + H(+)</text>
        <dbReference type="Rhea" id="RHEA:13065"/>
        <dbReference type="ChEBI" id="CHEBI:15377"/>
        <dbReference type="ChEBI" id="CHEBI:15378"/>
        <dbReference type="ChEBI" id="CHEBI:30616"/>
        <dbReference type="ChEBI" id="CHEBI:43474"/>
        <dbReference type="ChEBI" id="CHEBI:456216"/>
    </reaction>
</comment>
<dbReference type="PANTHER" id="PTHR11937">
    <property type="entry name" value="ACTIN"/>
    <property type="match status" value="1"/>
</dbReference>
<protein>
    <submittedName>
        <fullName evidence="5">Actin-like family protein, putative</fullName>
    </submittedName>
</protein>
<feature type="compositionally biased region" description="Basic and acidic residues" evidence="4">
    <location>
        <begin position="29"/>
        <end position="52"/>
    </location>
</feature>
<feature type="compositionally biased region" description="Basic and acidic residues" evidence="4">
    <location>
        <begin position="178"/>
        <end position="200"/>
    </location>
</feature>
<dbReference type="GO" id="GO:0016787">
    <property type="term" value="F:hydrolase activity"/>
    <property type="evidence" value="ECO:0007669"/>
    <property type="project" value="UniProtKB-KW"/>
</dbReference>
<evidence type="ECO:0000256" key="1">
    <source>
        <dbReference type="ARBA" id="ARBA00022801"/>
    </source>
</evidence>
<evidence type="ECO:0000256" key="3">
    <source>
        <dbReference type="RuleBase" id="RU000487"/>
    </source>
</evidence>
<evidence type="ECO:0000256" key="4">
    <source>
        <dbReference type="SAM" id="MobiDB-lite"/>
    </source>
</evidence>
<feature type="region of interest" description="Disordered" evidence="4">
    <location>
        <begin position="178"/>
        <end position="201"/>
    </location>
</feature>
<dbReference type="Pfam" id="PF00022">
    <property type="entry name" value="Actin"/>
    <property type="match status" value="1"/>
</dbReference>
<dbReference type="SMART" id="SM00268">
    <property type="entry name" value="ACTIN"/>
    <property type="match status" value="1"/>
</dbReference>
<keyword evidence="1" id="KW-0378">Hydrolase</keyword>
<organism evidence="5">
    <name type="scientific">Neospora caninum (strain Liverpool)</name>
    <dbReference type="NCBI Taxonomy" id="572307"/>
    <lineage>
        <taxon>Eukaryota</taxon>
        <taxon>Sar</taxon>
        <taxon>Alveolata</taxon>
        <taxon>Apicomplexa</taxon>
        <taxon>Conoidasida</taxon>
        <taxon>Coccidia</taxon>
        <taxon>Eucoccidiorida</taxon>
        <taxon>Eimeriorina</taxon>
        <taxon>Sarcocystidae</taxon>
        <taxon>Neospora</taxon>
    </lineage>
</organism>
<dbReference type="EMBL" id="LN714483">
    <property type="protein sequence ID" value="CEL67932.1"/>
    <property type="molecule type" value="Genomic_DNA"/>
</dbReference>
<accession>A0A0F7UIK5</accession>
<evidence type="ECO:0000313" key="5">
    <source>
        <dbReference type="EMBL" id="CEL67932.1"/>
    </source>
</evidence>
<dbReference type="PROSITE" id="PS00432">
    <property type="entry name" value="ACTINS_2"/>
    <property type="match status" value="1"/>
</dbReference>
<reference evidence="5" key="1">
    <citation type="journal article" date="2015" name="PLoS ONE">
        <title>Comprehensive Evaluation of Toxoplasma gondii VEG and Neospora caninum LIV Genomes with Tachyzoite Stage Transcriptome and Proteome Defines Novel Transcript Features.</title>
        <authorList>
            <person name="Ramaprasad A."/>
            <person name="Mourier T."/>
            <person name="Naeem R."/>
            <person name="Malas T.B."/>
            <person name="Moussa E."/>
            <person name="Panigrahi A."/>
            <person name="Vermont S.J."/>
            <person name="Otto T.D."/>
            <person name="Wastling J."/>
            <person name="Pain A."/>
        </authorList>
    </citation>
    <scope>NUCLEOTIDE SEQUENCE</scope>
    <source>
        <strain evidence="5">Liverpool</strain>
    </source>
</reference>
<dbReference type="InterPro" id="IPR004000">
    <property type="entry name" value="Actin"/>
</dbReference>
<proteinExistence type="inferred from homology"/>
<dbReference type="Gene3D" id="3.30.420.40">
    <property type="match status" value="2"/>
</dbReference>
<feature type="region of interest" description="Disordered" evidence="4">
    <location>
        <begin position="1"/>
        <end position="52"/>
    </location>
</feature>
<gene>
    <name evidence="5" type="ORF">BN1204_037160</name>
</gene>
<dbReference type="SUPFAM" id="SSF53067">
    <property type="entry name" value="Actin-like ATPase domain"/>
    <property type="match status" value="2"/>
</dbReference>
<sequence>MEASTSPDAFAPSVAAKAPETVDGQGPIARDRKPEELVEGNSERDEGYLRRKERSSEAEAFEEEAGNHIVVVVLEIGTSEIRIGFSGDKTPRHRLPAFLSRLVEAGPQPEDLHSPLSLAKTFVGEDAFTAATRAAEEDGCAVGVVAAHPHHPWAVSRESYDNLFVVIDAALERLLEERPQGTEASAREKDDAVGESRDKATSSLPTAEMPWALLAVVPVICDQRLASCLLRWALETRREIFGAVKLIADARMAAYHHLLLLPEDQRSAEKGLLVVDAGETAIRVVPVGGQALTPGTHALQQTEVAGSLLTSLVLLHQEKRGEGTRGTRRGMTWREATQYKEQCCFVSLNPSVDLQLHRKYRQLQPPFVTAGGLVRQPSTDTFLFPEIFFTPQLLRNANLSPIVNSTSQASLTQVILDAFGKGTVCERALWLSRICLVGGTAKLANFATRLQDELRATWQSSDPSAYTRRKEDVPIRLLVSDDPQLAAFCGASAFGRVAVLDEEAWITREEYEDSAAIPALGRRALRHANLG</sequence>
<dbReference type="Gene3D" id="3.90.640.10">
    <property type="entry name" value="Actin, Chain A, domain 4"/>
    <property type="match status" value="1"/>
</dbReference>
<dbReference type="InterPro" id="IPR004001">
    <property type="entry name" value="Actin_CS"/>
</dbReference>
<evidence type="ECO:0000256" key="2">
    <source>
        <dbReference type="ARBA" id="ARBA00049360"/>
    </source>
</evidence>
<name>A0A0F7UIK5_NEOCL</name>
<comment type="similarity">
    <text evidence="3">Belongs to the actin family.</text>
</comment>
<dbReference type="InterPro" id="IPR043129">
    <property type="entry name" value="ATPase_NBD"/>
</dbReference>
<dbReference type="AlphaFoldDB" id="A0A0F7UIK5"/>